<evidence type="ECO:0000256" key="2">
    <source>
        <dbReference type="ARBA" id="ARBA00023015"/>
    </source>
</evidence>
<dbReference type="RefSeq" id="WP_013425599.1">
    <property type="nucleotide sequence ID" value="NC_014666.1"/>
</dbReference>
<dbReference type="Proteomes" id="UP000002484">
    <property type="component" value="Chromosome"/>
</dbReference>
<dbReference type="OrthoDB" id="9808843at2"/>
<dbReference type="CDD" id="cd06170">
    <property type="entry name" value="LuxR_C_like"/>
    <property type="match status" value="1"/>
</dbReference>
<dbReference type="Pfam" id="PF00072">
    <property type="entry name" value="Response_reg"/>
    <property type="match status" value="1"/>
</dbReference>
<keyword evidence="2" id="KW-0805">Transcription regulation</keyword>
<dbReference type="InterPro" id="IPR039420">
    <property type="entry name" value="WalR-like"/>
</dbReference>
<dbReference type="InParanoid" id="E3IVH5"/>
<evidence type="ECO:0000256" key="5">
    <source>
        <dbReference type="PROSITE-ProRule" id="PRU00169"/>
    </source>
</evidence>
<keyword evidence="1 5" id="KW-0597">Phosphoprotein</keyword>
<dbReference type="GO" id="GO:0000160">
    <property type="term" value="P:phosphorelay signal transduction system"/>
    <property type="evidence" value="ECO:0007669"/>
    <property type="project" value="InterPro"/>
</dbReference>
<evidence type="ECO:0000259" key="7">
    <source>
        <dbReference type="PROSITE" id="PS50043"/>
    </source>
</evidence>
<evidence type="ECO:0000256" key="3">
    <source>
        <dbReference type="ARBA" id="ARBA00023125"/>
    </source>
</evidence>
<proteinExistence type="predicted"/>
<dbReference type="CDD" id="cd17535">
    <property type="entry name" value="REC_NarL-like"/>
    <property type="match status" value="1"/>
</dbReference>
<dbReference type="InterPro" id="IPR058245">
    <property type="entry name" value="NreC/VraR/RcsB-like_REC"/>
</dbReference>
<keyword evidence="4" id="KW-0804">Transcription</keyword>
<evidence type="ECO:0000259" key="8">
    <source>
        <dbReference type="PROSITE" id="PS50110"/>
    </source>
</evidence>
<protein>
    <submittedName>
        <fullName evidence="9">Two component transcriptional regulator, LuxR family</fullName>
    </submittedName>
</protein>
<evidence type="ECO:0000256" key="1">
    <source>
        <dbReference type="ARBA" id="ARBA00022553"/>
    </source>
</evidence>
<feature type="region of interest" description="Disordered" evidence="6">
    <location>
        <begin position="1"/>
        <end position="25"/>
    </location>
</feature>
<reference evidence="9 10" key="1">
    <citation type="submission" date="2010-10" db="EMBL/GenBank/DDBJ databases">
        <title>Complete sequence of Frankia sp. EuI1c.</title>
        <authorList>
            <consortium name="US DOE Joint Genome Institute"/>
            <person name="Lucas S."/>
            <person name="Copeland A."/>
            <person name="Lapidus A."/>
            <person name="Cheng J.-F."/>
            <person name="Bruce D."/>
            <person name="Goodwin L."/>
            <person name="Pitluck S."/>
            <person name="Chertkov O."/>
            <person name="Detter J.C."/>
            <person name="Han C."/>
            <person name="Tapia R."/>
            <person name="Land M."/>
            <person name="Hauser L."/>
            <person name="Jeffries C."/>
            <person name="Kyrpides N."/>
            <person name="Ivanova N."/>
            <person name="Mikhailova N."/>
            <person name="Beauchemin N."/>
            <person name="Sen A."/>
            <person name="Sur S.A."/>
            <person name="Gtari M."/>
            <person name="Wall L."/>
            <person name="Tisa L."/>
            <person name="Woyke T."/>
        </authorList>
    </citation>
    <scope>NUCLEOTIDE SEQUENCE [LARGE SCALE GENOMIC DNA]</scope>
    <source>
        <strain evidence="10">DSM 45817 / CECT 9037 / EuI1c</strain>
    </source>
</reference>
<keyword evidence="10" id="KW-1185">Reference proteome</keyword>
<dbReference type="SMART" id="SM00448">
    <property type="entry name" value="REC"/>
    <property type="match status" value="1"/>
</dbReference>
<dbReference type="PANTHER" id="PTHR43214:SF24">
    <property type="entry name" value="TRANSCRIPTIONAL REGULATORY PROTEIN NARL-RELATED"/>
    <property type="match status" value="1"/>
</dbReference>
<dbReference type="Gene3D" id="3.40.50.2300">
    <property type="match status" value="1"/>
</dbReference>
<dbReference type="AlphaFoldDB" id="E3IVH5"/>
<dbReference type="InterPro" id="IPR000792">
    <property type="entry name" value="Tscrpt_reg_LuxR_C"/>
</dbReference>
<dbReference type="SMART" id="SM00421">
    <property type="entry name" value="HTH_LUXR"/>
    <property type="match status" value="1"/>
</dbReference>
<dbReference type="SUPFAM" id="SSF52172">
    <property type="entry name" value="CheY-like"/>
    <property type="match status" value="1"/>
</dbReference>
<dbReference type="STRING" id="298654.FraEuI1c_4488"/>
<dbReference type="PANTHER" id="PTHR43214">
    <property type="entry name" value="TWO-COMPONENT RESPONSE REGULATOR"/>
    <property type="match status" value="1"/>
</dbReference>
<dbReference type="PRINTS" id="PR00038">
    <property type="entry name" value="HTHLUXR"/>
</dbReference>
<evidence type="ECO:0000256" key="4">
    <source>
        <dbReference type="ARBA" id="ARBA00023163"/>
    </source>
</evidence>
<organism evidence="9 10">
    <name type="scientific">Pseudofrankia inefficax (strain DSM 45817 / CECT 9037 / DDB 130130 / EuI1c)</name>
    <name type="common">Frankia inefficax</name>
    <dbReference type="NCBI Taxonomy" id="298654"/>
    <lineage>
        <taxon>Bacteria</taxon>
        <taxon>Bacillati</taxon>
        <taxon>Actinomycetota</taxon>
        <taxon>Actinomycetes</taxon>
        <taxon>Frankiales</taxon>
        <taxon>Frankiaceae</taxon>
        <taxon>Pseudofrankia</taxon>
    </lineage>
</organism>
<dbReference type="GO" id="GO:0003677">
    <property type="term" value="F:DNA binding"/>
    <property type="evidence" value="ECO:0007669"/>
    <property type="project" value="UniProtKB-KW"/>
</dbReference>
<accession>E3IVH5</accession>
<gene>
    <name evidence="9" type="ordered locus">FraEuI1c_4488</name>
</gene>
<dbReference type="EMBL" id="CP002299">
    <property type="protein sequence ID" value="ADP82481.1"/>
    <property type="molecule type" value="Genomic_DNA"/>
</dbReference>
<feature type="domain" description="Response regulatory" evidence="8">
    <location>
        <begin position="27"/>
        <end position="145"/>
    </location>
</feature>
<dbReference type="InterPro" id="IPR016032">
    <property type="entry name" value="Sig_transdc_resp-reg_C-effctor"/>
</dbReference>
<dbReference type="PROSITE" id="PS50043">
    <property type="entry name" value="HTH_LUXR_2"/>
    <property type="match status" value="1"/>
</dbReference>
<dbReference type="PROSITE" id="PS00622">
    <property type="entry name" value="HTH_LUXR_1"/>
    <property type="match status" value="1"/>
</dbReference>
<feature type="modified residue" description="4-aspartylphosphate" evidence="5">
    <location>
        <position position="78"/>
    </location>
</feature>
<keyword evidence="3" id="KW-0238">DNA-binding</keyword>
<evidence type="ECO:0000313" key="9">
    <source>
        <dbReference type="EMBL" id="ADP82481.1"/>
    </source>
</evidence>
<dbReference type="InterPro" id="IPR001789">
    <property type="entry name" value="Sig_transdc_resp-reg_receiver"/>
</dbReference>
<evidence type="ECO:0000313" key="10">
    <source>
        <dbReference type="Proteomes" id="UP000002484"/>
    </source>
</evidence>
<dbReference type="eggNOG" id="COG2197">
    <property type="taxonomic scope" value="Bacteria"/>
</dbReference>
<sequence>MSSERSIDTGRPGATDDEGDPPASPIRVLIADDEGLVRAGFRALVEATPDLTVVAEAADGVAAVRESRRLRPDVVLMDIRMPVMNGLEATRLIAADAVRPGPGILVVTTFDDDEYVFEALRAGAAGFILKDTQPENLLAAIRTVAAGDALLAPGVTRRLIAAFVRVPAPPASPLTGLASTLTDRERAVLTQIANGYSNAEIAQALYVSVSTVKTHVGHLLAKLAARDRAQLVIAAYESGLVAPGSATA</sequence>
<dbReference type="Pfam" id="PF00196">
    <property type="entry name" value="GerE"/>
    <property type="match status" value="1"/>
</dbReference>
<evidence type="ECO:0000256" key="6">
    <source>
        <dbReference type="SAM" id="MobiDB-lite"/>
    </source>
</evidence>
<dbReference type="InterPro" id="IPR011006">
    <property type="entry name" value="CheY-like_superfamily"/>
</dbReference>
<feature type="domain" description="HTH luxR-type" evidence="7">
    <location>
        <begin position="174"/>
        <end position="239"/>
    </location>
</feature>
<dbReference type="SUPFAM" id="SSF46894">
    <property type="entry name" value="C-terminal effector domain of the bipartite response regulators"/>
    <property type="match status" value="1"/>
</dbReference>
<dbReference type="HOGENOM" id="CLU_000445_90_10_11"/>
<dbReference type="PROSITE" id="PS50110">
    <property type="entry name" value="RESPONSE_REGULATORY"/>
    <property type="match status" value="1"/>
</dbReference>
<dbReference type="KEGG" id="fri:FraEuI1c_4488"/>
<name>E3IVH5_PSEI1</name>
<dbReference type="GO" id="GO:0006355">
    <property type="term" value="P:regulation of DNA-templated transcription"/>
    <property type="evidence" value="ECO:0007669"/>
    <property type="project" value="InterPro"/>
</dbReference>